<keyword evidence="4 7" id="KW-0812">Transmembrane</keyword>
<sequence>MTDDAGKLVLRLSVGVLMLLHGIHKLLHGVDGIGGMLAGMGLPAFLAYGVFLGEVVGPLLVIVGLYTCLGALLMLGNMVVALALAHRAELFDIGPMGGWAIELQGLFLFGSLAILLLGAGRYSVGGLNGRYN</sequence>
<dbReference type="PATRIC" id="fig|316.97.peg.3328"/>
<evidence type="ECO:0000256" key="2">
    <source>
        <dbReference type="ARBA" id="ARBA00006679"/>
    </source>
</evidence>
<dbReference type="Pfam" id="PF07681">
    <property type="entry name" value="DoxX"/>
    <property type="match status" value="1"/>
</dbReference>
<organism evidence="8 9">
    <name type="scientific">Stutzerimonas stutzeri</name>
    <name type="common">Pseudomonas stutzeri</name>
    <dbReference type="NCBI Taxonomy" id="316"/>
    <lineage>
        <taxon>Bacteria</taxon>
        <taxon>Pseudomonadati</taxon>
        <taxon>Pseudomonadota</taxon>
        <taxon>Gammaproteobacteria</taxon>
        <taxon>Pseudomonadales</taxon>
        <taxon>Pseudomonadaceae</taxon>
        <taxon>Stutzerimonas</taxon>
    </lineage>
</organism>
<evidence type="ECO:0000313" key="8">
    <source>
        <dbReference type="EMBL" id="AHY44014.1"/>
    </source>
</evidence>
<dbReference type="InterPro" id="IPR051907">
    <property type="entry name" value="DoxX-like_oxidoreductase"/>
</dbReference>
<keyword evidence="3" id="KW-1003">Cell membrane</keyword>
<evidence type="ECO:0000256" key="3">
    <source>
        <dbReference type="ARBA" id="ARBA00022475"/>
    </source>
</evidence>
<evidence type="ECO:0000256" key="5">
    <source>
        <dbReference type="ARBA" id="ARBA00022989"/>
    </source>
</evidence>
<feature type="transmembrane region" description="Helical" evidence="7">
    <location>
        <begin position="105"/>
        <end position="124"/>
    </location>
</feature>
<comment type="subcellular location">
    <subcellularLocation>
        <location evidence="1">Cell membrane</location>
        <topology evidence="1">Multi-pass membrane protein</topology>
    </subcellularLocation>
</comment>
<feature type="transmembrane region" description="Helical" evidence="7">
    <location>
        <begin position="33"/>
        <end position="52"/>
    </location>
</feature>
<dbReference type="OrthoDB" id="280866at2"/>
<dbReference type="AlphaFoldDB" id="A0A023WW41"/>
<evidence type="ECO:0000256" key="7">
    <source>
        <dbReference type="SAM" id="Phobius"/>
    </source>
</evidence>
<evidence type="ECO:0000256" key="4">
    <source>
        <dbReference type="ARBA" id="ARBA00022692"/>
    </source>
</evidence>
<reference evidence="8 9" key="1">
    <citation type="submission" date="2014-03" db="EMBL/GenBank/DDBJ databases">
        <title>Complete genome sequence of Pseudomonas stutzeri 19SMN4.</title>
        <authorList>
            <person name="Brunet-Galmes I."/>
            <person name="Nogales B."/>
            <person name="Busquets A."/>
            <person name="Pena A."/>
            <person name="Gomila M."/>
            <person name="Garcia-Valdes E."/>
            <person name="Lalucat J."/>
            <person name="Bennasar A."/>
            <person name="Bosch R."/>
        </authorList>
    </citation>
    <scope>NUCLEOTIDE SEQUENCE [LARGE SCALE GENOMIC DNA]</scope>
    <source>
        <strain evidence="8 9">19SMN4</strain>
    </source>
</reference>
<dbReference type="PANTHER" id="PTHR33452:SF1">
    <property type="entry name" value="INNER MEMBRANE PROTEIN YPHA-RELATED"/>
    <property type="match status" value="1"/>
</dbReference>
<evidence type="ECO:0000313" key="9">
    <source>
        <dbReference type="Proteomes" id="UP000025238"/>
    </source>
</evidence>
<dbReference type="EMBL" id="CP007509">
    <property type="protein sequence ID" value="AHY44014.1"/>
    <property type="molecule type" value="Genomic_DNA"/>
</dbReference>
<accession>A0A023WW41</accession>
<evidence type="ECO:0000256" key="6">
    <source>
        <dbReference type="ARBA" id="ARBA00023136"/>
    </source>
</evidence>
<dbReference type="GO" id="GO:0005886">
    <property type="term" value="C:plasma membrane"/>
    <property type="evidence" value="ECO:0007669"/>
    <property type="project" value="UniProtKB-SubCell"/>
</dbReference>
<keyword evidence="6 7" id="KW-0472">Membrane</keyword>
<protein>
    <submittedName>
        <fullName evidence="8">GntR family transcriptional regulator</fullName>
    </submittedName>
</protein>
<dbReference type="InterPro" id="IPR032808">
    <property type="entry name" value="DoxX"/>
</dbReference>
<dbReference type="Proteomes" id="UP000025238">
    <property type="component" value="Chromosome"/>
</dbReference>
<gene>
    <name evidence="8" type="ORF">UIB01_16625</name>
</gene>
<feature type="transmembrane region" description="Helical" evidence="7">
    <location>
        <begin position="59"/>
        <end position="85"/>
    </location>
</feature>
<proteinExistence type="inferred from homology"/>
<dbReference type="PANTHER" id="PTHR33452">
    <property type="entry name" value="OXIDOREDUCTASE CATD-RELATED"/>
    <property type="match status" value="1"/>
</dbReference>
<comment type="similarity">
    <text evidence="2">Belongs to the DoxX family.</text>
</comment>
<evidence type="ECO:0000256" key="1">
    <source>
        <dbReference type="ARBA" id="ARBA00004651"/>
    </source>
</evidence>
<keyword evidence="5 7" id="KW-1133">Transmembrane helix</keyword>
<name>A0A023WW41_STUST</name>
<dbReference type="KEGG" id="pstu:UIB01_16625"/>